<dbReference type="RefSeq" id="WP_021189603.1">
    <property type="nucleotide sequence ID" value="NZ_JAOQNK010000001.1"/>
</dbReference>
<dbReference type="Proteomes" id="UP001409291">
    <property type="component" value="Unassembled WGS sequence"/>
</dbReference>
<evidence type="ECO:0000313" key="3">
    <source>
        <dbReference type="Proteomes" id="UP001409291"/>
    </source>
</evidence>
<organism evidence="2 3">
    <name type="scientific">Sphingobacterium kitahiroshimense</name>
    <dbReference type="NCBI Taxonomy" id="470446"/>
    <lineage>
        <taxon>Bacteria</taxon>
        <taxon>Pseudomonadati</taxon>
        <taxon>Bacteroidota</taxon>
        <taxon>Sphingobacteriia</taxon>
        <taxon>Sphingobacteriales</taxon>
        <taxon>Sphingobacteriaceae</taxon>
        <taxon>Sphingobacterium</taxon>
    </lineage>
</organism>
<keyword evidence="1" id="KW-0812">Transmembrane</keyword>
<dbReference type="Pfam" id="PF19579">
    <property type="entry name" value="FtsL_2"/>
    <property type="match status" value="1"/>
</dbReference>
<comment type="caution">
    <text evidence="2">The sequence shown here is derived from an EMBL/GenBank/DDBJ whole genome shotgun (WGS) entry which is preliminary data.</text>
</comment>
<feature type="transmembrane region" description="Helical" evidence="1">
    <location>
        <begin position="43"/>
        <end position="67"/>
    </location>
</feature>
<reference evidence="2 3" key="1">
    <citation type="submission" date="2024-04" db="EMBL/GenBank/DDBJ databases">
        <title>WGS of bacteria from Torrens River.</title>
        <authorList>
            <person name="Wyrsch E.R."/>
            <person name="Drigo B."/>
        </authorList>
    </citation>
    <scope>NUCLEOTIDE SEQUENCE [LARGE SCALE GENOMIC DNA]</scope>
    <source>
        <strain evidence="2 3">TWI391</strain>
    </source>
</reference>
<keyword evidence="3" id="KW-1185">Reference proteome</keyword>
<keyword evidence="1" id="KW-0472">Membrane</keyword>
<accession>A0ABV0BYZ7</accession>
<keyword evidence="1" id="KW-1133">Transmembrane helix</keyword>
<protein>
    <submittedName>
        <fullName evidence="2">FtsL-like putative cell division protein</fullName>
    </submittedName>
</protein>
<evidence type="ECO:0000256" key="1">
    <source>
        <dbReference type="SAM" id="Phobius"/>
    </source>
</evidence>
<name>A0ABV0BYZ7_9SPHI</name>
<proteinExistence type="predicted"/>
<dbReference type="InterPro" id="IPR045755">
    <property type="entry name" value="FtsL-like"/>
</dbReference>
<evidence type="ECO:0000313" key="2">
    <source>
        <dbReference type="EMBL" id="MEN5379886.1"/>
    </source>
</evidence>
<dbReference type="EMBL" id="JBDJNQ010000012">
    <property type="protein sequence ID" value="MEN5379886.1"/>
    <property type="molecule type" value="Genomic_DNA"/>
</dbReference>
<sequence>MGKNTIKQQGLSEELQEELQEAVEEKAEETQKFLRTLLTAGNLSIYSIVNYLPFIGFVTLLMLLYITNRHFAERTIRNIDKLGKEVKELSWDHKSLSAELMKMSTQTEIAKRVDSLGLKERVEPPIKIEIVKEKKK</sequence>
<gene>
    <name evidence="2" type="ORF">ABE541_21645</name>
</gene>